<comment type="similarity">
    <text evidence="8">Belongs to the P-Pant transferase superfamily. AcpS family.</text>
</comment>
<dbReference type="Proteomes" id="UP000515275">
    <property type="component" value="Chromosome"/>
</dbReference>
<dbReference type="NCBIfam" id="TIGR00556">
    <property type="entry name" value="pantethn_trn"/>
    <property type="match status" value="1"/>
</dbReference>
<sequence length="158" mass="17169">MVGLGTDLVEIAGFAEQLHTPGTAFSEVFTSAERRAAQRKAAQSGCVEQHLAARWSVKESFIKAWSAALFGRENPVSAEKLRWQDIEVVADQWGRPSLILHEPLASIVQRSIAEVLGERFPSLVTARRGAPSCVQWHVSMSHDGAYATATVIAEVSGK</sequence>
<keyword evidence="1 8" id="KW-0444">Lipid biosynthesis</keyword>
<dbReference type="HAMAP" id="MF_00101">
    <property type="entry name" value="AcpS"/>
    <property type="match status" value="1"/>
</dbReference>
<keyword evidence="8" id="KW-0963">Cytoplasm</keyword>
<evidence type="ECO:0000313" key="10">
    <source>
        <dbReference type="EMBL" id="QNH96973.1"/>
    </source>
</evidence>
<evidence type="ECO:0000256" key="3">
    <source>
        <dbReference type="ARBA" id="ARBA00022723"/>
    </source>
</evidence>
<keyword evidence="11" id="KW-1185">Reference proteome</keyword>
<keyword evidence="2 8" id="KW-0808">Transferase</keyword>
<keyword evidence="5 8" id="KW-0460">Magnesium</keyword>
<feature type="binding site" evidence="8">
    <location>
        <position position="59"/>
    </location>
    <ligand>
        <name>Mg(2+)</name>
        <dbReference type="ChEBI" id="CHEBI:18420"/>
    </ligand>
</feature>
<dbReference type="InterPro" id="IPR004568">
    <property type="entry name" value="Ppantetheine-prot_Trfase_dom"/>
</dbReference>
<dbReference type="GO" id="GO:0000287">
    <property type="term" value="F:magnesium ion binding"/>
    <property type="evidence" value="ECO:0007669"/>
    <property type="project" value="UniProtKB-UniRule"/>
</dbReference>
<keyword evidence="4 8" id="KW-0276">Fatty acid metabolism</keyword>
<evidence type="ECO:0000256" key="6">
    <source>
        <dbReference type="ARBA" id="ARBA00023098"/>
    </source>
</evidence>
<comment type="catalytic activity">
    <reaction evidence="8">
        <text>apo-[ACP] + CoA = holo-[ACP] + adenosine 3',5'-bisphosphate + H(+)</text>
        <dbReference type="Rhea" id="RHEA:12068"/>
        <dbReference type="Rhea" id="RHEA-COMP:9685"/>
        <dbReference type="Rhea" id="RHEA-COMP:9690"/>
        <dbReference type="ChEBI" id="CHEBI:15378"/>
        <dbReference type="ChEBI" id="CHEBI:29999"/>
        <dbReference type="ChEBI" id="CHEBI:57287"/>
        <dbReference type="ChEBI" id="CHEBI:58343"/>
        <dbReference type="ChEBI" id="CHEBI:64479"/>
        <dbReference type="EC" id="2.7.8.7"/>
    </reaction>
</comment>
<evidence type="ECO:0000256" key="8">
    <source>
        <dbReference type="HAMAP-Rule" id="MF_00101"/>
    </source>
</evidence>
<dbReference type="GO" id="GO:0008897">
    <property type="term" value="F:holo-[acyl-carrier-protein] synthase activity"/>
    <property type="evidence" value="ECO:0007669"/>
    <property type="project" value="UniProtKB-UniRule"/>
</dbReference>
<dbReference type="InterPro" id="IPR002582">
    <property type="entry name" value="ACPS"/>
</dbReference>
<dbReference type="SUPFAM" id="SSF56214">
    <property type="entry name" value="4'-phosphopantetheinyl transferase"/>
    <property type="match status" value="1"/>
</dbReference>
<dbReference type="KEGG" id="cans:GP473_05925"/>
<keyword evidence="7 8" id="KW-0275">Fatty acid biosynthesis</keyword>
<evidence type="ECO:0000256" key="4">
    <source>
        <dbReference type="ARBA" id="ARBA00022832"/>
    </source>
</evidence>
<dbReference type="InterPro" id="IPR037143">
    <property type="entry name" value="4-PPantetheinyl_Trfase_dom_sf"/>
</dbReference>
<name>A0A7G7YR53_9CORY</name>
<comment type="subcellular location">
    <subcellularLocation>
        <location evidence="8">Cytoplasm</location>
    </subcellularLocation>
</comment>
<keyword evidence="6 8" id="KW-0443">Lipid metabolism</keyword>
<dbReference type="GO" id="GO:0006633">
    <property type="term" value="P:fatty acid biosynthetic process"/>
    <property type="evidence" value="ECO:0007669"/>
    <property type="project" value="UniProtKB-UniRule"/>
</dbReference>
<evidence type="ECO:0000313" key="11">
    <source>
        <dbReference type="Proteomes" id="UP000515275"/>
    </source>
</evidence>
<dbReference type="AlphaFoldDB" id="A0A7G7YR53"/>
<organism evidence="10 11">
    <name type="scientific">Corynebacterium anserum</name>
    <dbReference type="NCBI Taxonomy" id="2684406"/>
    <lineage>
        <taxon>Bacteria</taxon>
        <taxon>Bacillati</taxon>
        <taxon>Actinomycetota</taxon>
        <taxon>Actinomycetes</taxon>
        <taxon>Mycobacteriales</taxon>
        <taxon>Corynebacteriaceae</taxon>
        <taxon>Corynebacterium</taxon>
    </lineage>
</organism>
<evidence type="ECO:0000256" key="5">
    <source>
        <dbReference type="ARBA" id="ARBA00022842"/>
    </source>
</evidence>
<evidence type="ECO:0000259" key="9">
    <source>
        <dbReference type="Pfam" id="PF01648"/>
    </source>
</evidence>
<accession>A0A7G7YR53</accession>
<dbReference type="InterPro" id="IPR008278">
    <property type="entry name" value="4-PPantetheinyl_Trfase_dom"/>
</dbReference>
<evidence type="ECO:0000256" key="2">
    <source>
        <dbReference type="ARBA" id="ARBA00022679"/>
    </source>
</evidence>
<evidence type="ECO:0000256" key="1">
    <source>
        <dbReference type="ARBA" id="ARBA00022516"/>
    </source>
</evidence>
<reference evidence="10 11" key="1">
    <citation type="submission" date="2019-12" db="EMBL/GenBank/DDBJ databases">
        <title>Corynebacterium sp. nov., isolated from feces of the Anser Albifrons in China.</title>
        <authorList>
            <person name="Liu Q."/>
        </authorList>
    </citation>
    <scope>NUCLEOTIDE SEQUENCE [LARGE SCALE GENOMIC DNA]</scope>
    <source>
        <strain evidence="10 11">23H37-10</strain>
    </source>
</reference>
<dbReference type="NCBIfam" id="NF000831">
    <property type="entry name" value="PRK00070.3-1"/>
    <property type="match status" value="1"/>
</dbReference>
<gene>
    <name evidence="8" type="primary">acpS</name>
    <name evidence="10" type="ORF">GP473_05925</name>
</gene>
<dbReference type="EMBL" id="CP046883">
    <property type="protein sequence ID" value="QNH96973.1"/>
    <property type="molecule type" value="Genomic_DNA"/>
</dbReference>
<comment type="cofactor">
    <cofactor evidence="8">
        <name>Mg(2+)</name>
        <dbReference type="ChEBI" id="CHEBI:18420"/>
    </cofactor>
</comment>
<protein>
    <recommendedName>
        <fullName evidence="8">Holo-[acyl-carrier-protein] synthase</fullName>
        <shortName evidence="8">Holo-ACP synthase</shortName>
        <ecNumber evidence="8">2.7.8.7</ecNumber>
    </recommendedName>
    <alternativeName>
        <fullName evidence="8">4'-phosphopantetheinyl transferase AcpS</fullName>
    </alternativeName>
</protein>
<dbReference type="EC" id="2.7.8.7" evidence="8"/>
<comment type="function">
    <text evidence="8">Transfers the 4'-phosphopantetheine moiety from coenzyme A to a Ser of acyl-carrier-protein.</text>
</comment>
<proteinExistence type="inferred from homology"/>
<evidence type="ECO:0000256" key="7">
    <source>
        <dbReference type="ARBA" id="ARBA00023160"/>
    </source>
</evidence>
<feature type="binding site" evidence="8">
    <location>
        <position position="7"/>
    </location>
    <ligand>
        <name>Mg(2+)</name>
        <dbReference type="ChEBI" id="CHEBI:18420"/>
    </ligand>
</feature>
<dbReference type="Gene3D" id="3.90.470.20">
    <property type="entry name" value="4'-phosphopantetheinyl transferase domain"/>
    <property type="match status" value="1"/>
</dbReference>
<dbReference type="Pfam" id="PF01648">
    <property type="entry name" value="ACPS"/>
    <property type="match status" value="1"/>
</dbReference>
<dbReference type="GO" id="GO:0005737">
    <property type="term" value="C:cytoplasm"/>
    <property type="evidence" value="ECO:0007669"/>
    <property type="project" value="UniProtKB-SubCell"/>
</dbReference>
<keyword evidence="3 8" id="KW-0479">Metal-binding</keyword>
<feature type="domain" description="4'-phosphopantetheinyl transferase" evidence="9">
    <location>
        <begin position="3"/>
        <end position="106"/>
    </location>
</feature>